<evidence type="ECO:0000313" key="3">
    <source>
        <dbReference type="EMBL" id="PMD13085.1"/>
    </source>
</evidence>
<keyword evidence="4" id="KW-1185">Reference proteome</keyword>
<proteinExistence type="predicted"/>
<feature type="compositionally biased region" description="Basic residues" evidence="1">
    <location>
        <begin position="23"/>
        <end position="33"/>
    </location>
</feature>
<evidence type="ECO:0000256" key="2">
    <source>
        <dbReference type="SAM" id="Phobius"/>
    </source>
</evidence>
<keyword evidence="2" id="KW-1133">Transmembrane helix</keyword>
<protein>
    <submittedName>
        <fullName evidence="3">Uncharacterized protein</fullName>
    </submittedName>
</protein>
<accession>A0A2J6PG97</accession>
<gene>
    <name evidence="3" type="ORF">NA56DRAFT_445004</name>
</gene>
<organism evidence="3 4">
    <name type="scientific">Hyaloscypha hepaticicola</name>
    <dbReference type="NCBI Taxonomy" id="2082293"/>
    <lineage>
        <taxon>Eukaryota</taxon>
        <taxon>Fungi</taxon>
        <taxon>Dikarya</taxon>
        <taxon>Ascomycota</taxon>
        <taxon>Pezizomycotina</taxon>
        <taxon>Leotiomycetes</taxon>
        <taxon>Helotiales</taxon>
        <taxon>Hyaloscyphaceae</taxon>
        <taxon>Hyaloscypha</taxon>
    </lineage>
</organism>
<evidence type="ECO:0000313" key="4">
    <source>
        <dbReference type="Proteomes" id="UP000235672"/>
    </source>
</evidence>
<feature type="transmembrane region" description="Helical" evidence="2">
    <location>
        <begin position="70"/>
        <end position="89"/>
    </location>
</feature>
<dbReference type="AlphaFoldDB" id="A0A2J6PG97"/>
<dbReference type="EMBL" id="KZ613536">
    <property type="protein sequence ID" value="PMD13085.1"/>
    <property type="molecule type" value="Genomic_DNA"/>
</dbReference>
<sequence length="494" mass="57884">MSSSSSSEAEDTAAIMMDIARERRPKRKGKSKGHSSNASQREKRTQSWARPVVSVLAYILAFILKHFFRWWIIVIFFIYFGIYFSTYTIQQHDLETFLFFDLGNGIFTNMSHRFVCPWYPVQIPGYRICPRSQQLKQAIEDDWAGSKENVAVNIENMFPRHSVHHEAFSENATTVERPPSNVLRHIGFQEQIDWWAAQVPLYAALDKDIRLHLYRRDHERLNLTCRSRTGQDHPTLAQIQSHIHVLRDIISEFTAELRTVQEGTMRFESIFVTTVEVFVHQPQPNSSSPYREPWWWEFGRKGEDRALRKAYIESVNAAAWILDELFILANTTAGLSRDLHAEKIGPLSLSIREFEKQVKKEEKCIERQQQNKQNETTFFRRIWSRVTGLWASTSILYAEDELTEEQLIRERRELLDRGKVLAGNSFREGLFIWELLLGRQADIKELSKFAEKRELVRDQAYALCLLAEWQCKVEVSRIKRKNEEAEKARISVVL</sequence>
<feature type="region of interest" description="Disordered" evidence="1">
    <location>
        <begin position="19"/>
        <end position="43"/>
    </location>
</feature>
<dbReference type="Proteomes" id="UP000235672">
    <property type="component" value="Unassembled WGS sequence"/>
</dbReference>
<keyword evidence="2" id="KW-0472">Membrane</keyword>
<evidence type="ECO:0000256" key="1">
    <source>
        <dbReference type="SAM" id="MobiDB-lite"/>
    </source>
</evidence>
<name>A0A2J6PG97_9HELO</name>
<reference evidence="3 4" key="1">
    <citation type="submission" date="2016-05" db="EMBL/GenBank/DDBJ databases">
        <title>A degradative enzymes factory behind the ericoid mycorrhizal symbiosis.</title>
        <authorList>
            <consortium name="DOE Joint Genome Institute"/>
            <person name="Martino E."/>
            <person name="Morin E."/>
            <person name="Grelet G."/>
            <person name="Kuo A."/>
            <person name="Kohler A."/>
            <person name="Daghino S."/>
            <person name="Barry K."/>
            <person name="Choi C."/>
            <person name="Cichocki N."/>
            <person name="Clum A."/>
            <person name="Copeland A."/>
            <person name="Hainaut M."/>
            <person name="Haridas S."/>
            <person name="Labutti K."/>
            <person name="Lindquist E."/>
            <person name="Lipzen A."/>
            <person name="Khouja H.-R."/>
            <person name="Murat C."/>
            <person name="Ohm R."/>
            <person name="Olson A."/>
            <person name="Spatafora J."/>
            <person name="Veneault-Fourrey C."/>
            <person name="Henrissat B."/>
            <person name="Grigoriev I."/>
            <person name="Martin F."/>
            <person name="Perotto S."/>
        </authorList>
    </citation>
    <scope>NUCLEOTIDE SEQUENCE [LARGE SCALE GENOMIC DNA]</scope>
    <source>
        <strain evidence="3 4">UAMH 7357</strain>
    </source>
</reference>
<keyword evidence="2" id="KW-0812">Transmembrane</keyword>